<evidence type="ECO:0000259" key="5">
    <source>
        <dbReference type="Pfam" id="PF00135"/>
    </source>
</evidence>
<dbReference type="InterPro" id="IPR050309">
    <property type="entry name" value="Type-B_Carboxylest/Lipase"/>
</dbReference>
<dbReference type="AlphaFoldDB" id="A0A2Z3S5Z4"/>
<feature type="active site" description="Charge relay system" evidence="3">
    <location>
        <position position="323"/>
    </location>
</feature>
<dbReference type="Proteomes" id="UP000246894">
    <property type="component" value="Chromosome"/>
</dbReference>
<evidence type="ECO:0000313" key="7">
    <source>
        <dbReference type="Proteomes" id="UP000246894"/>
    </source>
</evidence>
<dbReference type="RefSeq" id="WP_110234628.1">
    <property type="nucleotide sequence ID" value="NZ_CP023994.1"/>
</dbReference>
<feature type="active site" description="Acyl-ester intermediate" evidence="3">
    <location>
        <position position="199"/>
    </location>
</feature>
<reference evidence="6 7" key="1">
    <citation type="submission" date="2017-10" db="EMBL/GenBank/DDBJ databases">
        <title>Genome of an Actinobacterium that displays light-enhanced growth.</title>
        <authorList>
            <person name="Maresca J.A."/>
            <person name="Hempel P."/>
            <person name="Shevchenko O."/>
            <person name="Miller K.J."/>
            <person name="Hahn M.W."/>
        </authorList>
    </citation>
    <scope>NUCLEOTIDE SEQUENCE [LARGE SCALE GENOMIC DNA]</scope>
    <source>
        <strain evidence="6 7">MWH-Mo1</strain>
    </source>
</reference>
<dbReference type="EC" id="3.1.1.-" evidence="4"/>
<dbReference type="GO" id="GO:0004104">
    <property type="term" value="F:cholinesterase activity"/>
    <property type="evidence" value="ECO:0007669"/>
    <property type="project" value="InterPro"/>
</dbReference>
<gene>
    <name evidence="6" type="ORF">AURMO_01585</name>
</gene>
<dbReference type="Pfam" id="PF00135">
    <property type="entry name" value="COesterase"/>
    <property type="match status" value="1"/>
</dbReference>
<dbReference type="PANTHER" id="PTHR11559">
    <property type="entry name" value="CARBOXYLESTERASE"/>
    <property type="match status" value="1"/>
</dbReference>
<dbReference type="EMBL" id="CP023994">
    <property type="protein sequence ID" value="AWR22168.1"/>
    <property type="molecule type" value="Genomic_DNA"/>
</dbReference>
<keyword evidence="7" id="KW-1185">Reference proteome</keyword>
<dbReference type="SUPFAM" id="SSF53474">
    <property type="entry name" value="alpha/beta-Hydrolases"/>
    <property type="match status" value="1"/>
</dbReference>
<dbReference type="InterPro" id="IPR029058">
    <property type="entry name" value="AB_hydrolase_fold"/>
</dbReference>
<evidence type="ECO:0000313" key="6">
    <source>
        <dbReference type="EMBL" id="AWR22168.1"/>
    </source>
</evidence>
<dbReference type="PRINTS" id="PR00878">
    <property type="entry name" value="CHOLNESTRASE"/>
</dbReference>
<organism evidence="6 7">
    <name type="scientific">Aurantimicrobium photophilum</name>
    <dbReference type="NCBI Taxonomy" id="1987356"/>
    <lineage>
        <taxon>Bacteria</taxon>
        <taxon>Bacillati</taxon>
        <taxon>Actinomycetota</taxon>
        <taxon>Actinomycetes</taxon>
        <taxon>Micrococcales</taxon>
        <taxon>Microbacteriaceae</taxon>
        <taxon>Aurantimicrobium</taxon>
    </lineage>
</organism>
<evidence type="ECO:0000256" key="3">
    <source>
        <dbReference type="PIRSR" id="PIRSR600997-1"/>
    </source>
</evidence>
<name>A0A2Z3S5Z4_9MICO</name>
<feature type="active site" description="Charge relay system" evidence="3">
    <location>
        <position position="423"/>
    </location>
</feature>
<dbReference type="OrthoDB" id="3199405at2"/>
<accession>A0A2Z3S5Z4</accession>
<protein>
    <recommendedName>
        <fullName evidence="4">Carboxylic ester hydrolase</fullName>
        <ecNumber evidence="4">3.1.1.-</ecNumber>
    </recommendedName>
</protein>
<feature type="domain" description="Carboxylesterase type B" evidence="5">
    <location>
        <begin position="10"/>
        <end position="504"/>
    </location>
</feature>
<dbReference type="InterPro" id="IPR019826">
    <property type="entry name" value="Carboxylesterase_B_AS"/>
</dbReference>
<proteinExistence type="inferred from homology"/>
<keyword evidence="2 4" id="KW-0378">Hydrolase</keyword>
<dbReference type="KEGG" id="aum:AURMO_01585"/>
<evidence type="ECO:0000256" key="2">
    <source>
        <dbReference type="ARBA" id="ARBA00022801"/>
    </source>
</evidence>
<sequence length="526" mass="57377">MDAFADPTLLVPTTAGIVRGSRDGNAHRWLGIPYATPPVGELRLKAPLPVQPWTGVRDALEFGSAAPQEPTKVIPLPVGVEINEDCLNLNVWAPPRAEGDTRQRPVMFWIHGGAYFIGFSAQPVYNGRALAETGDVIVVTINYRLGALGFLDFTSFSDPADPFDSNLGMRDILLALNWVKENIAAFGGNPDDVTIFGESAGAGCVTTLMTMPSAEGLFHRAIAESSPATSVYKPERAALVAKAYLDLIGVEAKDAAQRLREIDAVTLAQQTTHLLDYVATTWPGTVAFAPIVDGDLIPGYPVAAFRAGKQIKVPLIIGTNHDEAALFKMMKSPLMPISESSINEMFELVAKDNPKLKDLEPGIIAEYPDFPKQKGGMEIARDAGFRMPSIWVAEAHSKVAPTWMYRFDQAPPLMKLLGIGASHATELPYVFGTLPDKLSEKKALQFRLGGLKEAKQISRRMMARWLSFARTADPVTVDSETGQDLAWPRYDEKTRSTLIINGTDTIENDPDGDIRKAWGEEVLGFK</sequence>
<comment type="similarity">
    <text evidence="1 4">Belongs to the type-B carboxylesterase/lipase family.</text>
</comment>
<dbReference type="PROSITE" id="PS00122">
    <property type="entry name" value="CARBOXYLESTERASE_B_1"/>
    <property type="match status" value="1"/>
</dbReference>
<evidence type="ECO:0000256" key="1">
    <source>
        <dbReference type="ARBA" id="ARBA00005964"/>
    </source>
</evidence>
<dbReference type="InterPro" id="IPR002018">
    <property type="entry name" value="CarbesteraseB"/>
</dbReference>
<evidence type="ECO:0000256" key="4">
    <source>
        <dbReference type="RuleBase" id="RU361235"/>
    </source>
</evidence>
<dbReference type="InterPro" id="IPR000997">
    <property type="entry name" value="Cholinesterase"/>
</dbReference>
<dbReference type="Gene3D" id="3.40.50.1820">
    <property type="entry name" value="alpha/beta hydrolase"/>
    <property type="match status" value="1"/>
</dbReference>